<proteinExistence type="predicted"/>
<evidence type="ECO:0000256" key="1">
    <source>
        <dbReference type="SAM" id="Phobius"/>
    </source>
</evidence>
<accession>A0A162M456</accession>
<evidence type="ECO:0000313" key="3">
    <source>
        <dbReference type="Proteomes" id="UP000243498"/>
    </source>
</evidence>
<feature type="transmembrane region" description="Helical" evidence="1">
    <location>
        <begin position="131"/>
        <end position="153"/>
    </location>
</feature>
<dbReference type="OrthoDB" id="4940254at2759"/>
<keyword evidence="1" id="KW-0472">Membrane</keyword>
<feature type="transmembrane region" description="Helical" evidence="1">
    <location>
        <begin position="45"/>
        <end position="62"/>
    </location>
</feature>
<name>A0A162M456_METRR</name>
<evidence type="ECO:0000313" key="2">
    <source>
        <dbReference type="EMBL" id="OAA50340.1"/>
    </source>
</evidence>
<sequence length="176" mass="19797">MARWHLSSWRMLIRTVARGLAWVTDIAAIVVLCFVAQRWTTTCGAVTPGIIGAVIALLNDSWQMVAFTDRSLGLEPMKPHRTLMHDIFSLAITLGGIVLMVVSNVQGKDADESVDYKGEESDEIKLNKSTMAWLGLWLLVVVTVFRVGFAIWACTDCYDKYRRDARRYNVTTRAEV</sequence>
<keyword evidence="1" id="KW-1133">Transmembrane helix</keyword>
<feature type="transmembrane region" description="Helical" evidence="1">
    <location>
        <begin position="20"/>
        <end position="39"/>
    </location>
</feature>
<organism evidence="2 3">
    <name type="scientific">Metarhizium rileyi (strain RCEF 4871)</name>
    <name type="common">Nomuraea rileyi</name>
    <dbReference type="NCBI Taxonomy" id="1649241"/>
    <lineage>
        <taxon>Eukaryota</taxon>
        <taxon>Fungi</taxon>
        <taxon>Dikarya</taxon>
        <taxon>Ascomycota</taxon>
        <taxon>Pezizomycotina</taxon>
        <taxon>Sordariomycetes</taxon>
        <taxon>Hypocreomycetidae</taxon>
        <taxon>Hypocreales</taxon>
        <taxon>Clavicipitaceae</taxon>
        <taxon>Metarhizium</taxon>
    </lineage>
</organism>
<reference evidence="2 3" key="1">
    <citation type="journal article" date="2016" name="Genome Biol. Evol.">
        <title>Divergent and convergent evolution of fungal pathogenicity.</title>
        <authorList>
            <person name="Shang Y."/>
            <person name="Xiao G."/>
            <person name="Zheng P."/>
            <person name="Cen K."/>
            <person name="Zhan S."/>
            <person name="Wang C."/>
        </authorList>
    </citation>
    <scope>NUCLEOTIDE SEQUENCE [LARGE SCALE GENOMIC DNA]</scope>
    <source>
        <strain evidence="2 3">RCEF 4871</strain>
    </source>
</reference>
<dbReference type="OMA" id="GCVDCTG"/>
<dbReference type="Proteomes" id="UP000243498">
    <property type="component" value="Unassembled WGS sequence"/>
</dbReference>
<comment type="caution">
    <text evidence="2">The sequence shown here is derived from an EMBL/GenBank/DDBJ whole genome shotgun (WGS) entry which is preliminary data.</text>
</comment>
<keyword evidence="3" id="KW-1185">Reference proteome</keyword>
<dbReference type="AlphaFoldDB" id="A0A162M456"/>
<protein>
    <submittedName>
        <fullName evidence="2">Uncharacterized protein</fullName>
    </submittedName>
</protein>
<keyword evidence="1" id="KW-0812">Transmembrane</keyword>
<gene>
    <name evidence="2" type="ORF">NOR_00790</name>
</gene>
<feature type="transmembrane region" description="Helical" evidence="1">
    <location>
        <begin position="83"/>
        <end position="102"/>
    </location>
</feature>
<dbReference type="EMBL" id="AZHC01000002">
    <property type="protein sequence ID" value="OAA50340.1"/>
    <property type="molecule type" value="Genomic_DNA"/>
</dbReference>